<accession>A0AAV1CGK6</accession>
<dbReference type="EMBL" id="OX459119">
    <property type="protein sequence ID" value="CAI9093714.1"/>
    <property type="molecule type" value="Genomic_DNA"/>
</dbReference>
<feature type="domain" description="DUF3444" evidence="3">
    <location>
        <begin position="395"/>
        <end position="600"/>
    </location>
</feature>
<evidence type="ECO:0000259" key="3">
    <source>
        <dbReference type="Pfam" id="PF11926"/>
    </source>
</evidence>
<evidence type="ECO:0000313" key="4">
    <source>
        <dbReference type="EMBL" id="CAI9093714.1"/>
    </source>
</evidence>
<dbReference type="AlphaFoldDB" id="A0AAV1CGK6"/>
<dbReference type="InterPro" id="IPR024593">
    <property type="entry name" value="DUF3444"/>
</dbReference>
<evidence type="ECO:0000313" key="5">
    <source>
        <dbReference type="Proteomes" id="UP001161247"/>
    </source>
</evidence>
<dbReference type="PANTHER" id="PTHR45089">
    <property type="entry name" value="DNAJ HEAT SHOCK AMINO-TERMINAL DOMAIN PROTEIN-RELATED"/>
    <property type="match status" value="1"/>
</dbReference>
<sequence>MESLKKLSQALSLAGGKKDELHSAMGLLMLEWQDAGGHLKLSQNLYRGCSDELDSKEKHLRVVEESVNKRVEEFGSERRLVEAGLMKLDQKEMYLKGVLREIELGKMQFEQMRGSLDEQLKDLVLREQPILGALKLKQSRVSERELELDLMAKALSRREDESDLKEKNLKLREDKVIATERLLERRQKEIDSEEKKLERRSNEVVSNQKGLAERSFRIDSMEKHLEARANVLGSEAERMNRRENEINSRDQLLAKLTKQLETRENEIKLRVEKLVNILQELEANEGTLGSSSKFELLSIKNFFHQCPGEAEVRRVGRKRDYPADQDKNLQENSNKHGKGSSCIRHRRMGQIEAPGLQNSGTHCMSQAHITEEVNIRRDDYEPESDSMAKLNFDPVKDPSFTSVKNGKQERTFNVGEIWACFDAKDFTPRSHAEITGIVHEGGETRLEVTWLKPCSMKKLEQEWIRAGLPVTCGTFVRGRTSVESSVIFSHVAVCAENFPADIMPCEGETWAIYKDWNIITWTSDAEILKGCHYDIVEILPCDRNERWAVRVVYLERIAGSARSFKRRSNKGRNKNIDGSFHILPDSFYRFSHKVPSIKSDGNGVSNSIFELDVKCLPRRLQ</sequence>
<dbReference type="Pfam" id="PF11926">
    <property type="entry name" value="DUF3444"/>
    <property type="match status" value="1"/>
</dbReference>
<organism evidence="4 5">
    <name type="scientific">Oldenlandia corymbosa var. corymbosa</name>
    <dbReference type="NCBI Taxonomy" id="529605"/>
    <lineage>
        <taxon>Eukaryota</taxon>
        <taxon>Viridiplantae</taxon>
        <taxon>Streptophyta</taxon>
        <taxon>Embryophyta</taxon>
        <taxon>Tracheophyta</taxon>
        <taxon>Spermatophyta</taxon>
        <taxon>Magnoliopsida</taxon>
        <taxon>eudicotyledons</taxon>
        <taxon>Gunneridae</taxon>
        <taxon>Pentapetalae</taxon>
        <taxon>asterids</taxon>
        <taxon>lamiids</taxon>
        <taxon>Gentianales</taxon>
        <taxon>Rubiaceae</taxon>
        <taxon>Rubioideae</taxon>
        <taxon>Spermacoceae</taxon>
        <taxon>Hedyotis-Oldenlandia complex</taxon>
        <taxon>Oldenlandia</taxon>
    </lineage>
</organism>
<proteinExistence type="predicted"/>
<feature type="compositionally biased region" description="Basic and acidic residues" evidence="2">
    <location>
        <begin position="314"/>
        <end position="329"/>
    </location>
</feature>
<dbReference type="Proteomes" id="UP001161247">
    <property type="component" value="Chromosome 2"/>
</dbReference>
<gene>
    <name evidence="4" type="ORF">OLC1_LOCUS5057</name>
</gene>
<keyword evidence="5" id="KW-1185">Reference proteome</keyword>
<evidence type="ECO:0000256" key="2">
    <source>
        <dbReference type="SAM" id="MobiDB-lite"/>
    </source>
</evidence>
<feature type="region of interest" description="Disordered" evidence="2">
    <location>
        <begin position="314"/>
        <end position="341"/>
    </location>
</feature>
<evidence type="ECO:0000256" key="1">
    <source>
        <dbReference type="SAM" id="Coils"/>
    </source>
</evidence>
<keyword evidence="1" id="KW-0175">Coiled coil</keyword>
<name>A0AAV1CGK6_OLDCO</name>
<reference evidence="4" key="1">
    <citation type="submission" date="2023-03" db="EMBL/GenBank/DDBJ databases">
        <authorList>
            <person name="Julca I."/>
        </authorList>
    </citation>
    <scope>NUCLEOTIDE SEQUENCE</scope>
</reference>
<feature type="coiled-coil region" evidence="1">
    <location>
        <begin position="176"/>
        <end position="203"/>
    </location>
</feature>
<protein>
    <submittedName>
        <fullName evidence="4">OLC1v1023126C1</fullName>
    </submittedName>
</protein>